<dbReference type="CDD" id="cd00833">
    <property type="entry name" value="PKS"/>
    <property type="match status" value="1"/>
</dbReference>
<dbReference type="InterPro" id="IPR020806">
    <property type="entry name" value="PKS_PP-bd"/>
</dbReference>
<dbReference type="PROSITE" id="PS52004">
    <property type="entry name" value="KS3_2"/>
    <property type="match status" value="1"/>
</dbReference>
<dbReference type="SUPFAM" id="SSF47336">
    <property type="entry name" value="ACP-like"/>
    <property type="match status" value="1"/>
</dbReference>
<dbReference type="SUPFAM" id="SSF53901">
    <property type="entry name" value="Thiolase-like"/>
    <property type="match status" value="1"/>
</dbReference>
<dbReference type="Pfam" id="PF08659">
    <property type="entry name" value="KR"/>
    <property type="match status" value="1"/>
</dbReference>
<evidence type="ECO:0000256" key="4">
    <source>
        <dbReference type="ARBA" id="ARBA00022832"/>
    </source>
</evidence>
<dbReference type="InterPro" id="IPR016039">
    <property type="entry name" value="Thiolase-like"/>
</dbReference>
<dbReference type="InterPro" id="IPR036291">
    <property type="entry name" value="NAD(P)-bd_dom_sf"/>
</dbReference>
<dbReference type="SMART" id="SM00827">
    <property type="entry name" value="PKS_AT"/>
    <property type="match status" value="1"/>
</dbReference>
<feature type="domain" description="Ketosynthase family 3 (KS3)" evidence="9">
    <location>
        <begin position="6"/>
        <end position="430"/>
    </location>
</feature>
<dbReference type="InterPro" id="IPR013968">
    <property type="entry name" value="PKS_KR"/>
</dbReference>
<dbReference type="PANTHER" id="PTHR43775:SF51">
    <property type="entry name" value="INACTIVE PHENOLPHTHIOCEROL SYNTHESIS POLYKETIDE SYNTHASE TYPE I PKS1-RELATED"/>
    <property type="match status" value="1"/>
</dbReference>
<dbReference type="RefSeq" id="WP_034320169.1">
    <property type="nucleotide sequence ID" value="NZ_JOTP01000006.1"/>
</dbReference>
<comment type="caution">
    <text evidence="10">The sequence shown here is derived from an EMBL/GenBank/DDBJ whole genome shotgun (WGS) entry which is preliminary data.</text>
</comment>
<dbReference type="SUPFAM" id="SSF55048">
    <property type="entry name" value="Probable ACP-binding domain of malonyl-CoA ACP transacylase"/>
    <property type="match status" value="1"/>
</dbReference>
<dbReference type="SMART" id="SM00823">
    <property type="entry name" value="PKS_PP"/>
    <property type="match status" value="1"/>
</dbReference>
<dbReference type="Pfam" id="PF02801">
    <property type="entry name" value="Ketoacyl-synt_C"/>
    <property type="match status" value="1"/>
</dbReference>
<protein>
    <submittedName>
        <fullName evidence="10">Polyketide synthase</fullName>
    </submittedName>
</protein>
<keyword evidence="11" id="KW-1185">Reference proteome</keyword>
<evidence type="ECO:0000256" key="5">
    <source>
        <dbReference type="ARBA" id="ARBA00023098"/>
    </source>
</evidence>
<dbReference type="InterPro" id="IPR018201">
    <property type="entry name" value="Ketoacyl_synth_AS"/>
</dbReference>
<dbReference type="Pfam" id="PF00550">
    <property type="entry name" value="PP-binding"/>
    <property type="match status" value="1"/>
</dbReference>
<reference evidence="10 11" key="1">
    <citation type="submission" date="2012-09" db="EMBL/GenBank/DDBJ databases">
        <title>Genome Sequence of Bacillus sp. DW5-4.</title>
        <authorList>
            <person name="Lai Q."/>
            <person name="Liu Y."/>
            <person name="Shao Z."/>
        </authorList>
    </citation>
    <scope>NUCLEOTIDE SEQUENCE [LARGE SCALE GENOMIC DNA]</scope>
    <source>
        <strain evidence="10 11">DW5-4</strain>
    </source>
</reference>
<feature type="domain" description="Carrier" evidence="8">
    <location>
        <begin position="1384"/>
        <end position="1467"/>
    </location>
</feature>
<dbReference type="EMBL" id="JOTP01000006">
    <property type="protein sequence ID" value="KEP26911.1"/>
    <property type="molecule type" value="Genomic_DNA"/>
</dbReference>
<dbReference type="Pfam" id="PF00698">
    <property type="entry name" value="Acyl_transf_1"/>
    <property type="match status" value="1"/>
</dbReference>
<dbReference type="InterPro" id="IPR014030">
    <property type="entry name" value="Ketoacyl_synth_N"/>
</dbReference>
<feature type="region of interest" description="Disordered" evidence="7">
    <location>
        <begin position="1472"/>
        <end position="1501"/>
    </location>
</feature>
<dbReference type="Pfam" id="PF00109">
    <property type="entry name" value="ketoacyl-synt"/>
    <property type="match status" value="1"/>
</dbReference>
<dbReference type="GO" id="GO:0031177">
    <property type="term" value="F:phosphopantetheine binding"/>
    <property type="evidence" value="ECO:0007669"/>
    <property type="project" value="InterPro"/>
</dbReference>
<dbReference type="eggNOG" id="COG3321">
    <property type="taxonomic scope" value="Bacteria"/>
</dbReference>
<dbReference type="OrthoDB" id="9765680at2"/>
<dbReference type="GO" id="GO:0006633">
    <property type="term" value="P:fatty acid biosynthetic process"/>
    <property type="evidence" value="ECO:0007669"/>
    <property type="project" value="InterPro"/>
</dbReference>
<dbReference type="SMART" id="SM00825">
    <property type="entry name" value="PKS_KS"/>
    <property type="match status" value="1"/>
</dbReference>
<dbReference type="Gene3D" id="1.10.1200.10">
    <property type="entry name" value="ACP-like"/>
    <property type="match status" value="1"/>
</dbReference>
<evidence type="ECO:0000259" key="9">
    <source>
        <dbReference type="PROSITE" id="PS52004"/>
    </source>
</evidence>
<evidence type="ECO:0000259" key="8">
    <source>
        <dbReference type="PROSITE" id="PS50075"/>
    </source>
</evidence>
<evidence type="ECO:0000256" key="7">
    <source>
        <dbReference type="SAM" id="MobiDB-lite"/>
    </source>
</evidence>
<dbReference type="Gene3D" id="3.40.50.720">
    <property type="entry name" value="NAD(P)-binding Rossmann-like Domain"/>
    <property type="match status" value="1"/>
</dbReference>
<dbReference type="InterPro" id="IPR020841">
    <property type="entry name" value="PKS_Beta-ketoAc_synthase_dom"/>
</dbReference>
<dbReference type="SUPFAM" id="SSF51735">
    <property type="entry name" value="NAD(P)-binding Rossmann-fold domains"/>
    <property type="match status" value="2"/>
</dbReference>
<keyword evidence="6" id="KW-0511">Multifunctional enzyme</keyword>
<keyword evidence="1" id="KW-0596">Phosphopantetheine</keyword>
<gene>
    <name evidence="10" type="ORF">BA70_16970</name>
</gene>
<keyword evidence="4" id="KW-0276">Fatty acid metabolism</keyword>
<evidence type="ECO:0000256" key="6">
    <source>
        <dbReference type="ARBA" id="ARBA00023268"/>
    </source>
</evidence>
<dbReference type="Pfam" id="PF16197">
    <property type="entry name" value="KAsynt_C_assoc"/>
    <property type="match status" value="1"/>
</dbReference>
<name>A0A081LCD5_9BACI</name>
<dbReference type="Gene3D" id="3.30.70.250">
    <property type="entry name" value="Malonyl-CoA ACP transacylase, ACP-binding"/>
    <property type="match status" value="1"/>
</dbReference>
<dbReference type="GO" id="GO:0004315">
    <property type="term" value="F:3-oxoacyl-[acyl-carrier-protein] synthase activity"/>
    <property type="evidence" value="ECO:0007669"/>
    <property type="project" value="InterPro"/>
</dbReference>
<dbReference type="InterPro" id="IPR036736">
    <property type="entry name" value="ACP-like_sf"/>
</dbReference>
<dbReference type="Gene3D" id="3.40.366.10">
    <property type="entry name" value="Malonyl-Coenzyme A Acyl Carrier Protein, domain 2"/>
    <property type="match status" value="1"/>
</dbReference>
<dbReference type="InterPro" id="IPR014043">
    <property type="entry name" value="Acyl_transferase_dom"/>
</dbReference>
<dbReference type="PROSITE" id="PS00606">
    <property type="entry name" value="KS3_1"/>
    <property type="match status" value="1"/>
</dbReference>
<feature type="compositionally biased region" description="Basic residues" evidence="7">
    <location>
        <begin position="1492"/>
        <end position="1501"/>
    </location>
</feature>
<dbReference type="InterPro" id="IPR057326">
    <property type="entry name" value="KR_dom"/>
</dbReference>
<keyword evidence="3" id="KW-0808">Transferase</keyword>
<dbReference type="InterPro" id="IPR016035">
    <property type="entry name" value="Acyl_Trfase/lysoPLipase"/>
</dbReference>
<dbReference type="SMART" id="SM00822">
    <property type="entry name" value="PKS_KR"/>
    <property type="match status" value="1"/>
</dbReference>
<dbReference type="InterPro" id="IPR014031">
    <property type="entry name" value="Ketoacyl_synth_C"/>
</dbReference>
<dbReference type="PANTHER" id="PTHR43775">
    <property type="entry name" value="FATTY ACID SYNTHASE"/>
    <property type="match status" value="1"/>
</dbReference>
<dbReference type="SUPFAM" id="SSF52151">
    <property type="entry name" value="FabD/lysophospholipase-like"/>
    <property type="match status" value="1"/>
</dbReference>
<evidence type="ECO:0000256" key="2">
    <source>
        <dbReference type="ARBA" id="ARBA00022553"/>
    </source>
</evidence>
<dbReference type="Gene3D" id="3.30.70.3290">
    <property type="match status" value="1"/>
</dbReference>
<evidence type="ECO:0000256" key="3">
    <source>
        <dbReference type="ARBA" id="ARBA00022679"/>
    </source>
</evidence>
<dbReference type="GO" id="GO:0004312">
    <property type="term" value="F:fatty acid synthase activity"/>
    <property type="evidence" value="ECO:0007669"/>
    <property type="project" value="TreeGrafter"/>
</dbReference>
<dbReference type="InterPro" id="IPR032821">
    <property type="entry name" value="PKS_assoc"/>
</dbReference>
<sequence length="1501" mass="167077">MSKLTGLEVAVVGMACRFPGAKNIRSFWDNLANGRESITFFSKEELLEAGVEQEALDHEQYVRAKGAVDQHDHFDADFFGYSQREAEVMDPQIRMFHEVAWESLEDAGYNPETYQEPIGLFGAASANLYWQAASMLMRTNNSSEQFAAVQLTDKDFMNTKVSYKLNLKGPSVAVDTACSSSLVAVHLAARSLLTGECKMALAGGVTITTPHKKGYMYQEGMIMSPDGHCRAFDEQAKGTVGGEGCGVVVLKSLKQALKDKDHIYGVIKGSAYNNDGGRKVGYTAPSIEGQSEIIKKALKISRVEAESISYIEAHGTGTTLGDPVEIESLNQAFQTDKKQFCAIGSVKTNIGHLDSAAGIAGFIKTTLSLYHQTLPPSLHYERPNPKIDFESSPFYVNTTPVPWKKREQPLRAGVSSFGVGGTNVHLIMEEAPTAEKPSVDKDHELMVISARSKQAVQTSAEQITSYLKEQKDVPLSHAAFTMQEGRKHFPYRQAFLASSDRTFQSAGQPQKAFQQPAVVWMFSGQGAQYVNMGKDLYENDPVFKQTLQKCFAIILSLAGVEIEKVLYPITEADFIEAEQLMQQTSYTQIILFSFEYALASKLMGLGIRPHYFIGHSIGEITAACVAGIIHLEDAIRIVLKRGNLMQKMPPGDMAGVTLPAEEIKHELPEGVELSAVNSSQLSVVSGPTDRLQVYIEQAEKSGASVQKLKTSHAFHTSMMDEAADQFKEVLSEIAYQQGEIPIVSNVTGSWLTHEQAASPDYWASHIRQPVLFSQGIETLLGLGEVVFIELGPGHTLTQFVRRHDRYDVDKAAAVSLVRHPKEQAADDEYMQKAIGKLWSFGVEPNWSAVRKEETPYRVSLPTYPFEHQIFPSPQFKADQMMTALTPSGQEENHLADFQDWFYIPVWERSSPVLKEQHHHGKRVLVFEKDGHIGAYLKGRHAQVVSVCQSDHTIKENDQLMKADVHILSHLEWIMAELQQSGFIPEEIIWMHDELTEDIENKPNYLSVLDLVRLISKYHNTNMRLHLVTSQAHDVIGIEKVDPLQATLTGLALTIPQEYQHIECQHIDLCQDTKANWPLFLSYEVEMHDQEQVVAYRGSSRWVRKASSTPLRKEKSSKHSIRSNGVYLITGGMGGIGFTLAKHLAETYQAKLVLMSRSQIRERSEWHKLRDAEGKEAEAVKKLLALEELGADVQVVHGDVSDECAVQKAIQLAHMAFGGLHGVIHAAGEADGKIIQARTADDEIRMCQAKINGTYLLGEALKDETLDFFLLCSSLVSFLGAAGQVAYAASNAFMDSFAHAKRQEGKPVISLNWDRWEKVGMAHDSALAAKVNDMMALEEQVGISPEKGIKAFQEVLRLDYPQILVSVRDMGERIKHRLTPVQLEDEPSQEISQIIDERLEASLSDLLSSFFKHEPDVNENFFEMGATSLDLLQMSGHIKSVYGIEVPVVMMYSHPTIASLAAELKKIHGVKKEKQAVTESSNLRKQAMAEGKNRRKQRLKRK</sequence>
<keyword evidence="5" id="KW-0443">Lipid metabolism</keyword>
<dbReference type="PROSITE" id="PS50075">
    <property type="entry name" value="CARRIER"/>
    <property type="match status" value="1"/>
</dbReference>
<dbReference type="InterPro" id="IPR009081">
    <property type="entry name" value="PP-bd_ACP"/>
</dbReference>
<dbReference type="FunFam" id="3.40.47.10:FF:000042">
    <property type="entry name" value="Polyketide synthase Pks13"/>
    <property type="match status" value="1"/>
</dbReference>
<keyword evidence="2" id="KW-0597">Phosphoprotein</keyword>
<evidence type="ECO:0000256" key="1">
    <source>
        <dbReference type="ARBA" id="ARBA00022450"/>
    </source>
</evidence>
<dbReference type="Gene3D" id="3.40.47.10">
    <property type="match status" value="1"/>
</dbReference>
<evidence type="ECO:0000313" key="10">
    <source>
        <dbReference type="EMBL" id="KEP26911.1"/>
    </source>
</evidence>
<organism evidence="10 11">
    <name type="scientific">Bacillus zhangzhouensis</name>
    <dbReference type="NCBI Taxonomy" id="1178540"/>
    <lineage>
        <taxon>Bacteria</taxon>
        <taxon>Bacillati</taxon>
        <taxon>Bacillota</taxon>
        <taxon>Bacilli</taxon>
        <taxon>Bacillales</taxon>
        <taxon>Bacillaceae</taxon>
        <taxon>Bacillus</taxon>
    </lineage>
</organism>
<dbReference type="CDD" id="cd08953">
    <property type="entry name" value="KR_2_SDR_x"/>
    <property type="match status" value="1"/>
</dbReference>
<dbReference type="InterPro" id="IPR001227">
    <property type="entry name" value="Ac_transferase_dom_sf"/>
</dbReference>
<dbReference type="InterPro" id="IPR016036">
    <property type="entry name" value="Malonyl_transacylase_ACP-bd"/>
</dbReference>
<proteinExistence type="predicted"/>
<dbReference type="Proteomes" id="UP000028091">
    <property type="component" value="Unassembled WGS sequence"/>
</dbReference>
<accession>A0A081LCD5</accession>
<evidence type="ECO:0000313" key="11">
    <source>
        <dbReference type="Proteomes" id="UP000028091"/>
    </source>
</evidence>
<dbReference type="InterPro" id="IPR050091">
    <property type="entry name" value="PKS_NRPS_Biosynth_Enz"/>
</dbReference>